<dbReference type="EMBL" id="WKQN01000026">
    <property type="protein sequence ID" value="MSC64396.1"/>
    <property type="molecule type" value="Genomic_DNA"/>
</dbReference>
<sequence>MKSATKHIVISTILCALTLAVFLAFYNRLPASIPVHFDSTGVANSFWPRNVVVFGVPVACVLLNLISGFTVRQKENAKPYMYYIMAVVAFVATGIMIYLGMK</sequence>
<keyword evidence="1" id="KW-0812">Transmembrane</keyword>
<dbReference type="Proteomes" id="UP000461506">
    <property type="component" value="Unassembled WGS sequence"/>
</dbReference>
<keyword evidence="1" id="KW-0472">Membrane</keyword>
<dbReference type="Pfam" id="PF07853">
    <property type="entry name" value="DUF1648"/>
    <property type="match status" value="1"/>
</dbReference>
<name>A0A844DSX5_9FIRM</name>
<comment type="caution">
    <text evidence="3">The sequence shown here is derived from an EMBL/GenBank/DDBJ whole genome shotgun (WGS) entry which is preliminary data.</text>
</comment>
<reference evidence="3 4" key="1">
    <citation type="journal article" date="2019" name="Nat. Med.">
        <title>A library of human gut bacterial isolates paired with longitudinal multiomics data enables mechanistic microbiome research.</title>
        <authorList>
            <person name="Poyet M."/>
            <person name="Groussin M."/>
            <person name="Gibbons S.M."/>
            <person name="Avila-Pacheco J."/>
            <person name="Jiang X."/>
            <person name="Kearney S.M."/>
            <person name="Perrotta A.R."/>
            <person name="Berdy B."/>
            <person name="Zhao S."/>
            <person name="Lieberman T.D."/>
            <person name="Swanson P.K."/>
            <person name="Smith M."/>
            <person name="Roesemann S."/>
            <person name="Alexander J.E."/>
            <person name="Rich S.A."/>
            <person name="Livny J."/>
            <person name="Vlamakis H."/>
            <person name="Clish C."/>
            <person name="Bullock K."/>
            <person name="Deik A."/>
            <person name="Scott J."/>
            <person name="Pierce K.A."/>
            <person name="Xavier R.J."/>
            <person name="Alm E.J."/>
        </authorList>
    </citation>
    <scope>NUCLEOTIDE SEQUENCE [LARGE SCALE GENOMIC DNA]</scope>
    <source>
        <strain evidence="3 4">BIOML-A1</strain>
    </source>
</reference>
<protein>
    <submittedName>
        <fullName evidence="3">DUF1648 domain-containing protein</fullName>
    </submittedName>
</protein>
<keyword evidence="1" id="KW-1133">Transmembrane helix</keyword>
<accession>A0A844DSX5</accession>
<organism evidence="3 4">
    <name type="scientific">Faecalibacterium prausnitzii</name>
    <dbReference type="NCBI Taxonomy" id="853"/>
    <lineage>
        <taxon>Bacteria</taxon>
        <taxon>Bacillati</taxon>
        <taxon>Bacillota</taxon>
        <taxon>Clostridia</taxon>
        <taxon>Eubacteriales</taxon>
        <taxon>Oscillospiraceae</taxon>
        <taxon>Faecalibacterium</taxon>
    </lineage>
</organism>
<evidence type="ECO:0000313" key="3">
    <source>
        <dbReference type="EMBL" id="MSC64396.1"/>
    </source>
</evidence>
<dbReference type="RefSeq" id="WP_154277764.1">
    <property type="nucleotide sequence ID" value="NZ_WKQN01000026.1"/>
</dbReference>
<feature type="transmembrane region" description="Helical" evidence="1">
    <location>
        <begin position="7"/>
        <end position="26"/>
    </location>
</feature>
<evidence type="ECO:0000256" key="1">
    <source>
        <dbReference type="SAM" id="Phobius"/>
    </source>
</evidence>
<feature type="transmembrane region" description="Helical" evidence="1">
    <location>
        <begin position="80"/>
        <end position="101"/>
    </location>
</feature>
<feature type="transmembrane region" description="Helical" evidence="1">
    <location>
        <begin position="46"/>
        <end position="68"/>
    </location>
</feature>
<dbReference type="InterPro" id="IPR012867">
    <property type="entry name" value="DUF1648"/>
</dbReference>
<feature type="domain" description="DUF1648" evidence="2">
    <location>
        <begin position="13"/>
        <end position="59"/>
    </location>
</feature>
<evidence type="ECO:0000259" key="2">
    <source>
        <dbReference type="Pfam" id="PF07853"/>
    </source>
</evidence>
<evidence type="ECO:0000313" key="4">
    <source>
        <dbReference type="Proteomes" id="UP000461506"/>
    </source>
</evidence>
<dbReference type="AlphaFoldDB" id="A0A844DSX5"/>
<gene>
    <name evidence="3" type="ORF">GKD95_13955</name>
</gene>
<proteinExistence type="predicted"/>